<dbReference type="PANTHER" id="PTHR11527">
    <property type="entry name" value="HEAT-SHOCK PROTEIN 20 FAMILY MEMBER"/>
    <property type="match status" value="1"/>
</dbReference>
<dbReference type="InterPro" id="IPR002068">
    <property type="entry name" value="A-crystallin/Hsp20_dom"/>
</dbReference>
<dbReference type="SUPFAM" id="SSF49764">
    <property type="entry name" value="HSP20-like chaperones"/>
    <property type="match status" value="1"/>
</dbReference>
<evidence type="ECO:0000256" key="1">
    <source>
        <dbReference type="PROSITE-ProRule" id="PRU00285"/>
    </source>
</evidence>
<dbReference type="Pfam" id="PF00011">
    <property type="entry name" value="HSP20"/>
    <property type="match status" value="1"/>
</dbReference>
<gene>
    <name evidence="4" type="ORF">H8S08_07790</name>
</gene>
<evidence type="ECO:0000256" key="2">
    <source>
        <dbReference type="RuleBase" id="RU003616"/>
    </source>
</evidence>
<evidence type="ECO:0000313" key="4">
    <source>
        <dbReference type="EMBL" id="MBC5616915.1"/>
    </source>
</evidence>
<dbReference type="Gene3D" id="2.60.40.790">
    <property type="match status" value="1"/>
</dbReference>
<dbReference type="PROSITE" id="PS01031">
    <property type="entry name" value="SHSP"/>
    <property type="match status" value="1"/>
</dbReference>
<proteinExistence type="inferred from homology"/>
<evidence type="ECO:0000259" key="3">
    <source>
        <dbReference type="PROSITE" id="PS01031"/>
    </source>
</evidence>
<organism evidence="4 5">
    <name type="scientific">Alistipes hominis</name>
    <dbReference type="NCBI Taxonomy" id="2763015"/>
    <lineage>
        <taxon>Bacteria</taxon>
        <taxon>Pseudomonadati</taxon>
        <taxon>Bacteroidota</taxon>
        <taxon>Bacteroidia</taxon>
        <taxon>Bacteroidales</taxon>
        <taxon>Rikenellaceae</taxon>
        <taxon>Alistipes</taxon>
    </lineage>
</organism>
<dbReference type="CDD" id="cd06464">
    <property type="entry name" value="ACD_sHsps-like"/>
    <property type="match status" value="1"/>
</dbReference>
<evidence type="ECO:0000313" key="5">
    <source>
        <dbReference type="Proteomes" id="UP000636891"/>
    </source>
</evidence>
<feature type="domain" description="SHSP" evidence="3">
    <location>
        <begin position="25"/>
        <end position="142"/>
    </location>
</feature>
<dbReference type="Proteomes" id="UP000636891">
    <property type="component" value="Unassembled WGS sequence"/>
</dbReference>
<reference evidence="4 5" key="1">
    <citation type="submission" date="2020-08" db="EMBL/GenBank/DDBJ databases">
        <title>Genome public.</title>
        <authorList>
            <person name="Liu C."/>
            <person name="Sun Q."/>
        </authorList>
    </citation>
    <scope>NUCLEOTIDE SEQUENCE [LARGE SCALE GENOMIC DNA]</scope>
    <source>
        <strain evidence="4 5">New-7</strain>
    </source>
</reference>
<name>A0ABR7CNK3_9BACT</name>
<sequence length="142" mass="16307">MMPVKKSQNWLPGIFNDFFGNEWIEKANSASPAINIIESDTDYKVELAAPGMTKDDFSVKIDADNQLVVSMEKKEEHKDEDKKGRYLRREFSYSRFQQVMILPENVEKDKIDAKVQNGVLTIDIPKKQEAVEAKKVKEIAVK</sequence>
<comment type="caution">
    <text evidence="4">The sequence shown here is derived from an EMBL/GenBank/DDBJ whole genome shotgun (WGS) entry which is preliminary data.</text>
</comment>
<dbReference type="RefSeq" id="WP_055203750.1">
    <property type="nucleotide sequence ID" value="NZ_JACOOK010000003.1"/>
</dbReference>
<protein>
    <submittedName>
        <fullName evidence="4">Hsp20/alpha crystallin family protein</fullName>
    </submittedName>
</protein>
<dbReference type="InterPro" id="IPR008978">
    <property type="entry name" value="HSP20-like_chaperone"/>
</dbReference>
<dbReference type="EMBL" id="JACOOK010000003">
    <property type="protein sequence ID" value="MBC5616915.1"/>
    <property type="molecule type" value="Genomic_DNA"/>
</dbReference>
<accession>A0ABR7CNK3</accession>
<keyword evidence="5" id="KW-1185">Reference proteome</keyword>
<comment type="similarity">
    <text evidence="1 2">Belongs to the small heat shock protein (HSP20) family.</text>
</comment>
<dbReference type="InterPro" id="IPR031107">
    <property type="entry name" value="Small_HSP"/>
</dbReference>